<dbReference type="InterPro" id="IPR036637">
    <property type="entry name" value="Phosphohistidine_dom_sf"/>
</dbReference>
<keyword evidence="11" id="KW-0547">Nucleotide-binding</keyword>
<accession>A0A9X1XBZ8</accession>
<evidence type="ECO:0000256" key="2">
    <source>
        <dbReference type="ARBA" id="ARBA00001958"/>
    </source>
</evidence>
<dbReference type="InterPro" id="IPR011037">
    <property type="entry name" value="Pyrv_Knase-like_insert_dom_sf"/>
</dbReference>
<dbReference type="NCBIfam" id="TIGR01064">
    <property type="entry name" value="pyruv_kin"/>
    <property type="match status" value="1"/>
</dbReference>
<keyword evidence="15" id="KW-0630">Potassium</keyword>
<evidence type="ECO:0000256" key="5">
    <source>
        <dbReference type="ARBA" id="ARBA00008663"/>
    </source>
</evidence>
<dbReference type="FunFam" id="3.50.30.10:FF:000004">
    <property type="entry name" value="Pyruvate kinase"/>
    <property type="match status" value="1"/>
</dbReference>
<keyword evidence="9 19" id="KW-0808">Transferase</keyword>
<evidence type="ECO:0000256" key="8">
    <source>
        <dbReference type="ARBA" id="ARBA00018587"/>
    </source>
</evidence>
<dbReference type="Gene3D" id="3.20.20.60">
    <property type="entry name" value="Phosphoenolpyruvate-binding domains"/>
    <property type="match status" value="1"/>
</dbReference>
<evidence type="ECO:0000256" key="18">
    <source>
        <dbReference type="NCBIfam" id="TIGR01064"/>
    </source>
</evidence>
<dbReference type="InterPro" id="IPR015813">
    <property type="entry name" value="Pyrv/PenolPyrv_kinase-like_dom"/>
</dbReference>
<comment type="subunit">
    <text evidence="6">Homotetramer.</text>
</comment>
<dbReference type="Pfam" id="PF00391">
    <property type="entry name" value="PEP-utilizers"/>
    <property type="match status" value="1"/>
</dbReference>
<evidence type="ECO:0000256" key="7">
    <source>
        <dbReference type="ARBA" id="ARBA00012142"/>
    </source>
</evidence>
<evidence type="ECO:0000256" key="6">
    <source>
        <dbReference type="ARBA" id="ARBA00011881"/>
    </source>
</evidence>
<sequence length="595" mass="63839">MFYEVQNTGGRPMRKTKIVCTIGPASESVEKLTQLIETGMNVARLNFSHGDFEEHGARIKNIREASAKLGKTVAILLDTKGPEIRTQTLEGGVAELQSGEELVISMEEVMGTSQKISVTYPGLVDDVHVGSKILLDDGLIELEVTHVGSKEITTKILNSGTLKNKKGVNVPNVSVKLPGITEKDAKDIEFGIEQGIDFIAASFVRRATDVLEIREILEKHNAQSIQIIPKIENQEGVENIDEILAVSDGLMVARGDLGVEIPAEEVPLVQKMLIKKCNELGKPVITATQMLDSMQRNPRPTRAEASDVANAIFDGTDAIMLSGETAAGTYPVEAVQTMHKIAKRAESALDYRNILSQRSKESKTTITDAISQSVSFTALNLEADAVITATERGMTARMISKYRPKAPLIAVTSHEDVMRKLSLVWGVHPVKGKKANTTDEMFQIAIDSSLESNLVEHGNLVVITAGVPVGKTGSTNLLKVHVIGDVLAKGQGIGQQSATGKVVIARNTEEASNVNEGDILVTIGTDREMMPAIEKAAAIITEEGGLTSHAAVVGISLGKPVIVGLQDATKLLKDGQEITVDASKGDIYDGHKNVL</sequence>
<proteinExistence type="inferred from homology"/>
<feature type="domain" description="PEP-utilising enzyme mobile" evidence="21">
    <location>
        <begin position="515"/>
        <end position="585"/>
    </location>
</feature>
<gene>
    <name evidence="23" type="primary">pyk</name>
    <name evidence="23" type="ORF">LCY76_15750</name>
</gene>
<dbReference type="GO" id="GO:0030955">
    <property type="term" value="F:potassium ion binding"/>
    <property type="evidence" value="ECO:0007669"/>
    <property type="project" value="UniProtKB-UniRule"/>
</dbReference>
<keyword evidence="16 19" id="KW-0324">Glycolysis</keyword>
<dbReference type="InterPro" id="IPR040442">
    <property type="entry name" value="Pyrv_kinase-like_dom_sf"/>
</dbReference>
<dbReference type="EMBL" id="JAIWJX010000002">
    <property type="protein sequence ID" value="MCK6258032.1"/>
    <property type="molecule type" value="Genomic_DNA"/>
</dbReference>
<dbReference type="PRINTS" id="PR01050">
    <property type="entry name" value="PYRUVTKNASE"/>
</dbReference>
<dbReference type="InterPro" id="IPR018209">
    <property type="entry name" value="Pyrv_Knase_AS"/>
</dbReference>
<evidence type="ECO:0000256" key="10">
    <source>
        <dbReference type="ARBA" id="ARBA00022723"/>
    </source>
</evidence>
<dbReference type="GO" id="GO:0005524">
    <property type="term" value="F:ATP binding"/>
    <property type="evidence" value="ECO:0007669"/>
    <property type="project" value="UniProtKB-KW"/>
</dbReference>
<dbReference type="GO" id="GO:0006950">
    <property type="term" value="P:response to stress"/>
    <property type="evidence" value="ECO:0007669"/>
    <property type="project" value="UniProtKB-ARBA"/>
</dbReference>
<evidence type="ECO:0000256" key="9">
    <source>
        <dbReference type="ARBA" id="ARBA00022679"/>
    </source>
</evidence>
<feature type="domain" description="Pyruvate kinase barrel" evidence="20">
    <location>
        <begin position="13"/>
        <end position="335"/>
    </location>
</feature>
<comment type="pathway">
    <text evidence="3 19">Carbohydrate degradation; glycolysis; pyruvate from D-glyceraldehyde 3-phosphate: step 5/5.</text>
</comment>
<dbReference type="EC" id="2.7.1.40" evidence="7 18"/>
<dbReference type="InterPro" id="IPR001697">
    <property type="entry name" value="Pyr_Knase"/>
</dbReference>
<dbReference type="SUPFAM" id="SSF50800">
    <property type="entry name" value="PK beta-barrel domain-like"/>
    <property type="match status" value="1"/>
</dbReference>
<evidence type="ECO:0000259" key="20">
    <source>
        <dbReference type="Pfam" id="PF00224"/>
    </source>
</evidence>
<protein>
    <recommendedName>
        <fullName evidence="8 18">Pyruvate kinase</fullName>
        <ecNumber evidence="7 18">2.7.1.40</ecNumber>
    </recommendedName>
</protein>
<dbReference type="Pfam" id="PF00224">
    <property type="entry name" value="PK"/>
    <property type="match status" value="1"/>
</dbReference>
<dbReference type="FunFam" id="3.20.20.60:FF:000001">
    <property type="entry name" value="Pyruvate kinase"/>
    <property type="match status" value="1"/>
</dbReference>
<comment type="similarity">
    <text evidence="4">In the C-terminal section; belongs to the PEP-utilizing enzyme family.</text>
</comment>
<dbReference type="InterPro" id="IPR008279">
    <property type="entry name" value="PEP-util_enz_mobile_dom"/>
</dbReference>
<dbReference type="InterPro" id="IPR015795">
    <property type="entry name" value="Pyrv_Knase_C"/>
</dbReference>
<evidence type="ECO:0000256" key="16">
    <source>
        <dbReference type="ARBA" id="ARBA00023152"/>
    </source>
</evidence>
<comment type="cofactor">
    <cofactor evidence="2">
        <name>K(+)</name>
        <dbReference type="ChEBI" id="CHEBI:29103"/>
    </cofactor>
</comment>
<evidence type="ECO:0000256" key="17">
    <source>
        <dbReference type="ARBA" id="ARBA00023317"/>
    </source>
</evidence>
<keyword evidence="10" id="KW-0479">Metal-binding</keyword>
<dbReference type="Gene3D" id="3.50.30.10">
    <property type="entry name" value="Phosphohistidine domain"/>
    <property type="match status" value="1"/>
</dbReference>
<dbReference type="PANTHER" id="PTHR11817">
    <property type="entry name" value="PYRUVATE KINASE"/>
    <property type="match status" value="1"/>
</dbReference>
<comment type="catalytic activity">
    <reaction evidence="19">
        <text>pyruvate + ATP = phosphoenolpyruvate + ADP + H(+)</text>
        <dbReference type="Rhea" id="RHEA:18157"/>
        <dbReference type="ChEBI" id="CHEBI:15361"/>
        <dbReference type="ChEBI" id="CHEBI:15378"/>
        <dbReference type="ChEBI" id="CHEBI:30616"/>
        <dbReference type="ChEBI" id="CHEBI:58702"/>
        <dbReference type="ChEBI" id="CHEBI:456216"/>
        <dbReference type="EC" id="2.7.1.40"/>
    </reaction>
</comment>
<evidence type="ECO:0000256" key="4">
    <source>
        <dbReference type="ARBA" id="ARBA00006237"/>
    </source>
</evidence>
<dbReference type="GO" id="GO:0000287">
    <property type="term" value="F:magnesium ion binding"/>
    <property type="evidence" value="ECO:0007669"/>
    <property type="project" value="UniProtKB-UniRule"/>
</dbReference>
<comment type="caution">
    <text evidence="23">The sequence shown here is derived from an EMBL/GenBank/DDBJ whole genome shotgun (WGS) entry which is preliminary data.</text>
</comment>
<name>A0A9X1XBZ8_9BACL</name>
<evidence type="ECO:0000259" key="22">
    <source>
        <dbReference type="Pfam" id="PF02887"/>
    </source>
</evidence>
<evidence type="ECO:0000256" key="3">
    <source>
        <dbReference type="ARBA" id="ARBA00004997"/>
    </source>
</evidence>
<keyword evidence="14 19" id="KW-0460">Magnesium</keyword>
<dbReference type="SUPFAM" id="SSF51621">
    <property type="entry name" value="Phosphoenolpyruvate/pyruvate domain"/>
    <property type="match status" value="1"/>
</dbReference>
<evidence type="ECO:0000259" key="21">
    <source>
        <dbReference type="Pfam" id="PF00391"/>
    </source>
</evidence>
<keyword evidence="13" id="KW-0067">ATP-binding</keyword>
<dbReference type="AlphaFoldDB" id="A0A9X1XBZ8"/>
<dbReference type="SUPFAM" id="SSF52009">
    <property type="entry name" value="Phosphohistidine domain"/>
    <property type="match status" value="1"/>
</dbReference>
<dbReference type="InterPro" id="IPR015806">
    <property type="entry name" value="Pyrv_Knase_insert_dom_sf"/>
</dbReference>
<reference evidence="23" key="1">
    <citation type="submission" date="2021-09" db="EMBL/GenBank/DDBJ databases">
        <title>Genome analysis of Fictibacillus sp. KIGAM418 isolated from marine sediment.</title>
        <authorList>
            <person name="Seo M.-J."/>
            <person name="Cho E.-S."/>
            <person name="Hwang C.Y."/>
        </authorList>
    </citation>
    <scope>NUCLEOTIDE SEQUENCE</scope>
    <source>
        <strain evidence="23">KIGAM418</strain>
    </source>
</reference>
<dbReference type="Proteomes" id="UP001139011">
    <property type="component" value="Unassembled WGS sequence"/>
</dbReference>
<dbReference type="InterPro" id="IPR015793">
    <property type="entry name" value="Pyrv_Knase_brl"/>
</dbReference>
<evidence type="ECO:0000256" key="15">
    <source>
        <dbReference type="ARBA" id="ARBA00022958"/>
    </source>
</evidence>
<evidence type="ECO:0000313" key="23">
    <source>
        <dbReference type="EMBL" id="MCK6258032.1"/>
    </source>
</evidence>
<dbReference type="Pfam" id="PF02887">
    <property type="entry name" value="PK_C"/>
    <property type="match status" value="1"/>
</dbReference>
<keyword evidence="12 19" id="KW-0418">Kinase</keyword>
<dbReference type="FunFam" id="2.40.33.10:FF:000001">
    <property type="entry name" value="Pyruvate kinase"/>
    <property type="match status" value="1"/>
</dbReference>
<dbReference type="CDD" id="cd00288">
    <property type="entry name" value="Pyruvate_Kinase"/>
    <property type="match status" value="1"/>
</dbReference>
<evidence type="ECO:0000256" key="14">
    <source>
        <dbReference type="ARBA" id="ARBA00022842"/>
    </source>
</evidence>
<dbReference type="SUPFAM" id="SSF52935">
    <property type="entry name" value="PK C-terminal domain-like"/>
    <property type="match status" value="1"/>
</dbReference>
<feature type="domain" description="Pyruvate kinase C-terminal" evidence="22">
    <location>
        <begin position="368"/>
        <end position="481"/>
    </location>
</feature>
<dbReference type="Gene3D" id="3.40.1380.20">
    <property type="entry name" value="Pyruvate kinase, C-terminal domain"/>
    <property type="match status" value="1"/>
</dbReference>
<evidence type="ECO:0000256" key="11">
    <source>
        <dbReference type="ARBA" id="ARBA00022741"/>
    </source>
</evidence>
<dbReference type="GO" id="GO:0004743">
    <property type="term" value="F:pyruvate kinase activity"/>
    <property type="evidence" value="ECO:0007669"/>
    <property type="project" value="UniProtKB-UniRule"/>
</dbReference>
<organism evidence="23 24">
    <name type="scientific">Fictibacillus marinisediminis</name>
    <dbReference type="NCBI Taxonomy" id="2878389"/>
    <lineage>
        <taxon>Bacteria</taxon>
        <taxon>Bacillati</taxon>
        <taxon>Bacillota</taxon>
        <taxon>Bacilli</taxon>
        <taxon>Bacillales</taxon>
        <taxon>Fictibacillaceae</taxon>
        <taxon>Fictibacillus</taxon>
    </lineage>
</organism>
<comment type="similarity">
    <text evidence="5 19">Belongs to the pyruvate kinase family.</text>
</comment>
<evidence type="ECO:0000313" key="24">
    <source>
        <dbReference type="Proteomes" id="UP001139011"/>
    </source>
</evidence>
<evidence type="ECO:0000256" key="1">
    <source>
        <dbReference type="ARBA" id="ARBA00001946"/>
    </source>
</evidence>
<keyword evidence="17 23" id="KW-0670">Pyruvate</keyword>
<dbReference type="InterPro" id="IPR036918">
    <property type="entry name" value="Pyrv_Knase_C_sf"/>
</dbReference>
<keyword evidence="24" id="KW-1185">Reference proteome</keyword>
<dbReference type="NCBIfam" id="NF004491">
    <property type="entry name" value="PRK05826.1"/>
    <property type="match status" value="1"/>
</dbReference>
<dbReference type="Gene3D" id="2.40.33.10">
    <property type="entry name" value="PK beta-barrel domain-like"/>
    <property type="match status" value="1"/>
</dbReference>
<dbReference type="GO" id="GO:0016301">
    <property type="term" value="F:kinase activity"/>
    <property type="evidence" value="ECO:0007669"/>
    <property type="project" value="UniProtKB-KW"/>
</dbReference>
<dbReference type="NCBIfam" id="NF004978">
    <property type="entry name" value="PRK06354.1"/>
    <property type="match status" value="1"/>
</dbReference>
<evidence type="ECO:0000256" key="12">
    <source>
        <dbReference type="ARBA" id="ARBA00022777"/>
    </source>
</evidence>
<evidence type="ECO:0000256" key="13">
    <source>
        <dbReference type="ARBA" id="ARBA00022840"/>
    </source>
</evidence>
<comment type="cofactor">
    <cofactor evidence="1">
        <name>Mg(2+)</name>
        <dbReference type="ChEBI" id="CHEBI:18420"/>
    </cofactor>
</comment>
<evidence type="ECO:0000256" key="19">
    <source>
        <dbReference type="RuleBase" id="RU000504"/>
    </source>
</evidence>
<dbReference type="PROSITE" id="PS00110">
    <property type="entry name" value="PYRUVATE_KINASE"/>
    <property type="match status" value="1"/>
</dbReference>